<feature type="non-terminal residue" evidence="2">
    <location>
        <position position="1"/>
    </location>
</feature>
<name>A0A0H5QJ84_9EUKA</name>
<evidence type="ECO:0000256" key="1">
    <source>
        <dbReference type="SAM" id="MobiDB-lite"/>
    </source>
</evidence>
<feature type="region of interest" description="Disordered" evidence="1">
    <location>
        <begin position="507"/>
        <end position="528"/>
    </location>
</feature>
<evidence type="ECO:0000313" key="2">
    <source>
        <dbReference type="EMBL" id="CRZ01712.1"/>
    </source>
</evidence>
<sequence>CCCLSPHGYLTLIQGINHASTSCLSDGMTPEQDLILRAQNDEILRLKNEIKKLDTLLVGSGLENGSPNRLGYLLFEDKAVVDRNDVDVASFIGHPWAQLKTYLPAAETSFNESLLSKRINPSAPLSLVSCTHCRRIMAAVAFLTHLDRCSPISAKQIDAEACRVVPMICDPDIQSAPSAVAVDDCTAAESKSEVETSPNLMMGYHFGQKITSVGDYPLRHLKIMFTRKLRYPCVPRPGDNYLRKINRKRAFVRDLLLTQNPIPKGQNPAKTMKPLRKPMPQRVNPLAVPSATPSIPSPSPQIDVGSTAPNIPRPPPSNIQMSAQMAAARQVLMNSQRSAAAAANIDPRMQQQQFLVSQQQKHMMQLQMQHQQTSQANQNFESQMIKKNIAAMSMGLTSARPAIASLTTRPGRKPKAKSVKRGVSAPAPATPRFDPRAPSRSSPLIPGHAIALAGEPPTLPSKPDIITAQPAASVDKMQQQQRLMNLTAEQKLKLLLSTSDLTVLELNNEPTLPSLRGPSLPPSSSRPF</sequence>
<dbReference type="EMBL" id="HACM01001270">
    <property type="protein sequence ID" value="CRZ01712.1"/>
    <property type="molecule type" value="Transcribed_RNA"/>
</dbReference>
<feature type="compositionally biased region" description="Basic residues" evidence="1">
    <location>
        <begin position="410"/>
        <end position="420"/>
    </location>
</feature>
<reference evidence="2" key="1">
    <citation type="submission" date="2015-04" db="EMBL/GenBank/DDBJ databases">
        <title>The genome sequence of the plant pathogenic Rhizarian Plasmodiophora brassicae reveals insights in its biotrophic life cycle and the origin of chitin synthesis.</title>
        <authorList>
            <person name="Schwelm A."/>
            <person name="Fogelqvist J."/>
            <person name="Knaust A."/>
            <person name="Julke S."/>
            <person name="Lilja T."/>
            <person name="Dhandapani V."/>
            <person name="Bonilla-Rosso G."/>
            <person name="Karlsson M."/>
            <person name="Shevchenko A."/>
            <person name="Choi S.R."/>
            <person name="Kim H.G."/>
            <person name="Park J.Y."/>
            <person name="Lim Y.P."/>
            <person name="Ludwig-Muller J."/>
            <person name="Dixelius C."/>
        </authorList>
    </citation>
    <scope>NUCLEOTIDE SEQUENCE</scope>
    <source>
        <tissue evidence="2">Potato root galls</tissue>
    </source>
</reference>
<dbReference type="AlphaFoldDB" id="A0A0H5QJ84"/>
<organism evidence="2">
    <name type="scientific">Spongospora subterranea</name>
    <dbReference type="NCBI Taxonomy" id="70186"/>
    <lineage>
        <taxon>Eukaryota</taxon>
        <taxon>Sar</taxon>
        <taxon>Rhizaria</taxon>
        <taxon>Endomyxa</taxon>
        <taxon>Phytomyxea</taxon>
        <taxon>Plasmodiophorida</taxon>
        <taxon>Plasmodiophoridae</taxon>
        <taxon>Spongospora</taxon>
    </lineage>
</organism>
<feature type="region of interest" description="Disordered" evidence="1">
    <location>
        <begin position="408"/>
        <end position="442"/>
    </location>
</feature>
<accession>A0A0H5QJ84</accession>
<proteinExistence type="predicted"/>
<dbReference type="EMBL" id="HACM01001271">
    <property type="protein sequence ID" value="CRZ01713.1"/>
    <property type="molecule type" value="Transcribed_RNA"/>
</dbReference>
<protein>
    <submittedName>
        <fullName evidence="2">Uncharacterized protein</fullName>
    </submittedName>
</protein>